<dbReference type="PANTHER" id="PTHR30002:SF4">
    <property type="entry name" value="EPOXYQUEUOSINE REDUCTASE"/>
    <property type="match status" value="1"/>
</dbReference>
<dbReference type="InterPro" id="IPR004453">
    <property type="entry name" value="QueG"/>
</dbReference>
<evidence type="ECO:0000256" key="6">
    <source>
        <dbReference type="ARBA" id="ARBA00023002"/>
    </source>
</evidence>
<dbReference type="RefSeq" id="WP_111899012.1">
    <property type="nucleotide sequence ID" value="NZ_CP033459.1"/>
</dbReference>
<evidence type="ECO:0000256" key="3">
    <source>
        <dbReference type="ARBA" id="ARBA00022694"/>
    </source>
</evidence>
<evidence type="ECO:0000313" key="10">
    <source>
        <dbReference type="EMBL" id="QFQ12677.1"/>
    </source>
</evidence>
<evidence type="ECO:0000313" key="11">
    <source>
        <dbReference type="Proteomes" id="UP000249375"/>
    </source>
</evidence>
<evidence type="ECO:0000256" key="5">
    <source>
        <dbReference type="ARBA" id="ARBA00022785"/>
    </source>
</evidence>
<evidence type="ECO:0000259" key="9">
    <source>
        <dbReference type="PROSITE" id="PS51379"/>
    </source>
</evidence>
<dbReference type="SUPFAM" id="SSF46548">
    <property type="entry name" value="alpha-helical ferredoxin"/>
    <property type="match status" value="1"/>
</dbReference>
<dbReference type="PROSITE" id="PS51379">
    <property type="entry name" value="4FE4S_FER_2"/>
    <property type="match status" value="2"/>
</dbReference>
<dbReference type="InterPro" id="IPR013542">
    <property type="entry name" value="QueG_DUF1730"/>
</dbReference>
<gene>
    <name evidence="10" type="primary">queG</name>
    <name evidence="10" type="ORF">C7Y71_006400</name>
</gene>
<dbReference type="Gene3D" id="3.30.70.20">
    <property type="match status" value="1"/>
</dbReference>
<proteinExistence type="predicted"/>
<keyword evidence="4" id="KW-0479">Metal-binding</keyword>
<dbReference type="Proteomes" id="UP000249375">
    <property type="component" value="Chromosome"/>
</dbReference>
<evidence type="ECO:0000256" key="7">
    <source>
        <dbReference type="ARBA" id="ARBA00023004"/>
    </source>
</evidence>
<protein>
    <submittedName>
        <fullName evidence="10">tRNA epoxyqueuosine(34) reductase QueG</fullName>
        <ecNumber evidence="10">1.17.99.6</ecNumber>
    </submittedName>
</protein>
<keyword evidence="8" id="KW-0411">Iron-sulfur</keyword>
<dbReference type="Pfam" id="PF13484">
    <property type="entry name" value="Fer4_16"/>
    <property type="match status" value="1"/>
</dbReference>
<sequence length="320" mass="36716">MESNTLSAKIIKQAAERLGFTACGMAPAERVAPWQEARVREWLEEGKNGEMAYLENNVEMRLDPRLLVPEAKTVVSLALNYYPSEEMAEEGYHFARYAYGKDYHDVMRRKLRELMQQLGLKEYEDARPFCDTAPVDERYWAWRCGLGWIGRNTQLIVPRKHGNKLQPAGSYFFLGEIITTREVDQYDSPIASRCGNCRACLDACPTKALTEGGLDARRCLSYLTIEYRGELSDEIGDLLKDCIYGCDRCSEACPWNNLALPNTETDLQPSEEFLSMTQDDWNNLTIEQYRKIFKGSAVKRAKYEGLTRNIRLAAKKRKEL</sequence>
<dbReference type="KEGG" id="alq:C7Y71_006400"/>
<dbReference type="NCBIfam" id="TIGR00276">
    <property type="entry name" value="tRNA epoxyqueuosine(34) reductase QueG"/>
    <property type="match status" value="1"/>
</dbReference>
<feature type="domain" description="4Fe-4S ferredoxin-type" evidence="9">
    <location>
        <begin position="231"/>
        <end position="263"/>
    </location>
</feature>
<keyword evidence="5" id="KW-0671">Queuosine biosynthesis</keyword>
<dbReference type="InterPro" id="IPR017900">
    <property type="entry name" value="4Fe4S_Fe_S_CS"/>
</dbReference>
<keyword evidence="7" id="KW-0408">Iron</keyword>
<dbReference type="GO" id="GO:0008616">
    <property type="term" value="P:tRNA queuosine(34) biosynthetic process"/>
    <property type="evidence" value="ECO:0007669"/>
    <property type="project" value="UniProtKB-KW"/>
</dbReference>
<dbReference type="GO" id="GO:0051539">
    <property type="term" value="F:4 iron, 4 sulfur cluster binding"/>
    <property type="evidence" value="ECO:0007669"/>
    <property type="project" value="UniProtKB-KW"/>
</dbReference>
<dbReference type="EMBL" id="CP033459">
    <property type="protein sequence ID" value="QFQ12677.1"/>
    <property type="molecule type" value="Genomic_DNA"/>
</dbReference>
<dbReference type="Pfam" id="PF08331">
    <property type="entry name" value="QueG_DUF1730"/>
    <property type="match status" value="1"/>
</dbReference>
<keyword evidence="2" id="KW-0963">Cytoplasm</keyword>
<keyword evidence="3" id="KW-0819">tRNA processing</keyword>
<dbReference type="AlphaFoldDB" id="A0A5P8E724"/>
<keyword evidence="6 10" id="KW-0560">Oxidoreductase</keyword>
<evidence type="ECO:0000256" key="4">
    <source>
        <dbReference type="ARBA" id="ARBA00022723"/>
    </source>
</evidence>
<keyword evidence="1" id="KW-0004">4Fe-4S</keyword>
<feature type="domain" description="4Fe-4S ferredoxin-type" evidence="9">
    <location>
        <begin position="182"/>
        <end position="214"/>
    </location>
</feature>
<accession>A0A5P8E724</accession>
<evidence type="ECO:0000256" key="8">
    <source>
        <dbReference type="ARBA" id="ARBA00023014"/>
    </source>
</evidence>
<dbReference type="GO" id="GO:0046872">
    <property type="term" value="F:metal ion binding"/>
    <property type="evidence" value="ECO:0007669"/>
    <property type="project" value="UniProtKB-KW"/>
</dbReference>
<keyword evidence="11" id="KW-1185">Reference proteome</keyword>
<dbReference type="PANTHER" id="PTHR30002">
    <property type="entry name" value="EPOXYQUEUOSINE REDUCTASE"/>
    <property type="match status" value="1"/>
</dbReference>
<reference evidence="10 11" key="1">
    <citation type="submission" date="2018-11" db="EMBL/GenBank/DDBJ databases">
        <authorList>
            <person name="Na S.W."/>
            <person name="Baik M."/>
        </authorList>
    </citation>
    <scope>NUCLEOTIDE SEQUENCE [LARGE SCALE GENOMIC DNA]</scope>
    <source>
        <strain evidence="10 11">E39</strain>
    </source>
</reference>
<organism evidence="10 11">
    <name type="scientific">Pseudoprevotella muciniphila</name>
    <dbReference type="NCBI Taxonomy" id="2133944"/>
    <lineage>
        <taxon>Bacteria</taxon>
        <taxon>Pseudomonadati</taxon>
        <taxon>Bacteroidota</taxon>
        <taxon>Bacteroidia</taxon>
        <taxon>Bacteroidales</taxon>
        <taxon>Prevotellaceae</taxon>
        <taxon>Pseudoprevotella</taxon>
    </lineage>
</organism>
<dbReference type="OrthoDB" id="9784571at2"/>
<dbReference type="PROSITE" id="PS00198">
    <property type="entry name" value="4FE4S_FER_1"/>
    <property type="match status" value="1"/>
</dbReference>
<evidence type="ECO:0000256" key="2">
    <source>
        <dbReference type="ARBA" id="ARBA00022490"/>
    </source>
</evidence>
<evidence type="ECO:0000256" key="1">
    <source>
        <dbReference type="ARBA" id="ARBA00022485"/>
    </source>
</evidence>
<dbReference type="GO" id="GO:0052693">
    <property type="term" value="F:epoxyqueuosine reductase activity"/>
    <property type="evidence" value="ECO:0007669"/>
    <property type="project" value="UniProtKB-EC"/>
</dbReference>
<dbReference type="EC" id="1.17.99.6" evidence="10"/>
<dbReference type="InterPro" id="IPR017896">
    <property type="entry name" value="4Fe4S_Fe-S-bd"/>
</dbReference>
<name>A0A5P8E724_9BACT</name>